<organism evidence="5 6">
    <name type="scientific">Paenibacillus prosopidis</name>
    <dbReference type="NCBI Taxonomy" id="630520"/>
    <lineage>
        <taxon>Bacteria</taxon>
        <taxon>Bacillati</taxon>
        <taxon>Bacillota</taxon>
        <taxon>Bacilli</taxon>
        <taxon>Bacillales</taxon>
        <taxon>Paenibacillaceae</taxon>
        <taxon>Paenibacillus</taxon>
    </lineage>
</organism>
<evidence type="ECO:0000256" key="1">
    <source>
        <dbReference type="ARBA" id="ARBA00023015"/>
    </source>
</evidence>
<dbReference type="Proteomes" id="UP000252415">
    <property type="component" value="Unassembled WGS sequence"/>
</dbReference>
<dbReference type="PRINTS" id="PR00035">
    <property type="entry name" value="HTHGNTR"/>
</dbReference>
<proteinExistence type="predicted"/>
<keyword evidence="1" id="KW-0805">Transcription regulation</keyword>
<accession>A0A368WAI3</accession>
<dbReference type="EMBL" id="QPJD01000001">
    <property type="protein sequence ID" value="RCW51718.1"/>
    <property type="molecule type" value="Genomic_DNA"/>
</dbReference>
<dbReference type="InterPro" id="IPR036388">
    <property type="entry name" value="WH-like_DNA-bd_sf"/>
</dbReference>
<reference evidence="5 6" key="1">
    <citation type="submission" date="2018-07" db="EMBL/GenBank/DDBJ databases">
        <title>Genomic Encyclopedia of Type Strains, Phase III (KMG-III): the genomes of soil and plant-associated and newly described type strains.</title>
        <authorList>
            <person name="Whitman W."/>
        </authorList>
    </citation>
    <scope>NUCLEOTIDE SEQUENCE [LARGE SCALE GENOMIC DNA]</scope>
    <source>
        <strain evidence="5 6">CECT 7506</strain>
    </source>
</reference>
<dbReference type="SUPFAM" id="SSF64288">
    <property type="entry name" value="Chorismate lyase-like"/>
    <property type="match status" value="1"/>
</dbReference>
<evidence type="ECO:0000256" key="2">
    <source>
        <dbReference type="ARBA" id="ARBA00023125"/>
    </source>
</evidence>
<dbReference type="Pfam" id="PF00392">
    <property type="entry name" value="GntR"/>
    <property type="match status" value="1"/>
</dbReference>
<evidence type="ECO:0000256" key="3">
    <source>
        <dbReference type="ARBA" id="ARBA00023163"/>
    </source>
</evidence>
<dbReference type="Gene3D" id="1.10.10.10">
    <property type="entry name" value="Winged helix-like DNA-binding domain superfamily/Winged helix DNA-binding domain"/>
    <property type="match status" value="1"/>
</dbReference>
<protein>
    <submittedName>
        <fullName evidence="5">GntR family transcriptional regulator</fullName>
    </submittedName>
</protein>
<dbReference type="InterPro" id="IPR011663">
    <property type="entry name" value="UTRA"/>
</dbReference>
<dbReference type="SUPFAM" id="SSF46785">
    <property type="entry name" value="Winged helix' DNA-binding domain"/>
    <property type="match status" value="1"/>
</dbReference>
<sequence>MRELDRHITTPRYLEIADVLQTEIVNGKYKLNERLPSEAQLCNRFRENRYTIRQALDILLYKGIMRSHQGKGHYLCEKPLNLQYTITPEMRFSKVIAMLGCTPSAKLLQQEKLVPPEAVVKGLKLEPGEEAFRLEILRYANSIPLTWNVTWLPVKYFPELLDHTYSLDSLYTMLDGVYDVQLYRIWSTFQAIYPTAVEAGHLKVPSNINLLHIESVMRDGDMRLVEYTSAKYRGDLCRVSIQFEQV</sequence>
<name>A0A368WAI3_9BACL</name>
<dbReference type="InterPro" id="IPR000524">
    <property type="entry name" value="Tscrpt_reg_HTH_GntR"/>
</dbReference>
<dbReference type="InterPro" id="IPR028978">
    <property type="entry name" value="Chorismate_lyase_/UTRA_dom_sf"/>
</dbReference>
<dbReference type="SMART" id="SM00866">
    <property type="entry name" value="UTRA"/>
    <property type="match status" value="1"/>
</dbReference>
<evidence type="ECO:0000313" key="6">
    <source>
        <dbReference type="Proteomes" id="UP000252415"/>
    </source>
</evidence>
<dbReference type="CDD" id="cd07377">
    <property type="entry name" value="WHTH_GntR"/>
    <property type="match status" value="1"/>
</dbReference>
<keyword evidence="6" id="KW-1185">Reference proteome</keyword>
<comment type="caution">
    <text evidence="5">The sequence shown here is derived from an EMBL/GenBank/DDBJ whole genome shotgun (WGS) entry which is preliminary data.</text>
</comment>
<dbReference type="OrthoDB" id="457376at2"/>
<evidence type="ECO:0000259" key="4">
    <source>
        <dbReference type="PROSITE" id="PS50949"/>
    </source>
</evidence>
<dbReference type="PROSITE" id="PS50949">
    <property type="entry name" value="HTH_GNTR"/>
    <property type="match status" value="1"/>
</dbReference>
<dbReference type="RefSeq" id="WP_114377989.1">
    <property type="nucleotide sequence ID" value="NZ_QPJD01000001.1"/>
</dbReference>
<dbReference type="PANTHER" id="PTHR44846:SF1">
    <property type="entry name" value="MANNOSYL-D-GLYCERATE TRANSPORT_METABOLISM SYSTEM REPRESSOR MNGR-RELATED"/>
    <property type="match status" value="1"/>
</dbReference>
<dbReference type="AlphaFoldDB" id="A0A368WAI3"/>
<keyword evidence="3" id="KW-0804">Transcription</keyword>
<dbReference type="PANTHER" id="PTHR44846">
    <property type="entry name" value="MANNOSYL-D-GLYCERATE TRANSPORT/METABOLISM SYSTEM REPRESSOR MNGR-RELATED"/>
    <property type="match status" value="1"/>
</dbReference>
<evidence type="ECO:0000313" key="5">
    <source>
        <dbReference type="EMBL" id="RCW51718.1"/>
    </source>
</evidence>
<dbReference type="GO" id="GO:0003700">
    <property type="term" value="F:DNA-binding transcription factor activity"/>
    <property type="evidence" value="ECO:0007669"/>
    <property type="project" value="InterPro"/>
</dbReference>
<dbReference type="Gene3D" id="3.40.1410.10">
    <property type="entry name" value="Chorismate lyase-like"/>
    <property type="match status" value="1"/>
</dbReference>
<keyword evidence="2" id="KW-0238">DNA-binding</keyword>
<dbReference type="InterPro" id="IPR050679">
    <property type="entry name" value="Bact_HTH_transcr_reg"/>
</dbReference>
<dbReference type="Pfam" id="PF07702">
    <property type="entry name" value="UTRA"/>
    <property type="match status" value="1"/>
</dbReference>
<gene>
    <name evidence="5" type="ORF">DFP97_10158</name>
</gene>
<dbReference type="GO" id="GO:0003677">
    <property type="term" value="F:DNA binding"/>
    <property type="evidence" value="ECO:0007669"/>
    <property type="project" value="UniProtKB-KW"/>
</dbReference>
<feature type="domain" description="HTH gntR-type" evidence="4">
    <location>
        <begin position="10"/>
        <end position="78"/>
    </location>
</feature>
<dbReference type="GO" id="GO:0045892">
    <property type="term" value="P:negative regulation of DNA-templated transcription"/>
    <property type="evidence" value="ECO:0007669"/>
    <property type="project" value="TreeGrafter"/>
</dbReference>
<dbReference type="InterPro" id="IPR036390">
    <property type="entry name" value="WH_DNA-bd_sf"/>
</dbReference>
<dbReference type="SMART" id="SM00345">
    <property type="entry name" value="HTH_GNTR"/>
    <property type="match status" value="1"/>
</dbReference>